<dbReference type="PANTHER" id="PTHR44329:SF47">
    <property type="entry name" value="SERINE_THREONINE-PROTEIN KINASE ROCO5-RELATED"/>
    <property type="match status" value="1"/>
</dbReference>
<dbReference type="Gene3D" id="3.30.200.20">
    <property type="entry name" value="Phosphorylase Kinase, domain 1"/>
    <property type="match status" value="1"/>
</dbReference>
<dbReference type="Proteomes" id="UP001202328">
    <property type="component" value="Unassembled WGS sequence"/>
</dbReference>
<feature type="compositionally biased region" description="Polar residues" evidence="15">
    <location>
        <begin position="196"/>
        <end position="213"/>
    </location>
</feature>
<evidence type="ECO:0000256" key="4">
    <source>
        <dbReference type="ARBA" id="ARBA00022543"/>
    </source>
</evidence>
<feature type="domain" description="PAS" evidence="17">
    <location>
        <begin position="96"/>
        <end position="127"/>
    </location>
</feature>
<dbReference type="SUPFAM" id="SSF55785">
    <property type="entry name" value="PYP-like sensor domain (PAS domain)"/>
    <property type="match status" value="1"/>
</dbReference>
<comment type="catalytic activity">
    <reaction evidence="13">
        <text>L-threonyl-[protein] + ATP = O-phospho-L-threonyl-[protein] + ADP + H(+)</text>
        <dbReference type="Rhea" id="RHEA:46608"/>
        <dbReference type="Rhea" id="RHEA-COMP:11060"/>
        <dbReference type="Rhea" id="RHEA-COMP:11605"/>
        <dbReference type="ChEBI" id="CHEBI:15378"/>
        <dbReference type="ChEBI" id="CHEBI:30013"/>
        <dbReference type="ChEBI" id="CHEBI:30616"/>
        <dbReference type="ChEBI" id="CHEBI:61977"/>
        <dbReference type="ChEBI" id="CHEBI:456216"/>
        <dbReference type="EC" id="2.7.11.1"/>
    </reaction>
</comment>
<dbReference type="PROSITE" id="PS50112">
    <property type="entry name" value="PAS"/>
    <property type="match status" value="1"/>
</dbReference>
<evidence type="ECO:0000256" key="7">
    <source>
        <dbReference type="ARBA" id="ARBA00022741"/>
    </source>
</evidence>
<dbReference type="EMBL" id="JAJJMB010012492">
    <property type="protein sequence ID" value="KAI3876551.1"/>
    <property type="molecule type" value="Genomic_DNA"/>
</dbReference>
<organism evidence="18 19">
    <name type="scientific">Papaver atlanticum</name>
    <dbReference type="NCBI Taxonomy" id="357466"/>
    <lineage>
        <taxon>Eukaryota</taxon>
        <taxon>Viridiplantae</taxon>
        <taxon>Streptophyta</taxon>
        <taxon>Embryophyta</taxon>
        <taxon>Tracheophyta</taxon>
        <taxon>Spermatophyta</taxon>
        <taxon>Magnoliopsida</taxon>
        <taxon>Ranunculales</taxon>
        <taxon>Papaveraceae</taxon>
        <taxon>Papaveroideae</taxon>
        <taxon>Papaver</taxon>
    </lineage>
</organism>
<sequence>METLPPKQEAEEENLLLLKRLQELEAENVHLQQGFSNLVHHNPASHAVSPHQWKLADPRRKYSRCDPKNPREGVGIESSVGFCFNICQSVGQSLHMFDLNDRIIYWNQGAEKLYGHSASEALGQSNIQLLTDVQYYGAAAEIIQNNTIGNTYTGVFPLKNKAGNLFVGIITNSPFYDDKGNLLGVICASVDSKPFRQNTQNQPSSSYLSSRQPGSGGGPAITPDVGSHMPLQSGIASKFSNLASRITNKVRSKMKSGDCTLDGETQNADRFYFDQGLSETIFCVHRNERTLSEAVEDLLPSRIGVTFKTPTVELSTEKLFRGFGGEGKCEIGFRKNITSRAEAWISKKRMSLQWLNHECECDFDQQNRYDDNDKPGIQVVENDLSGNEASTSLSSFSNSNNKSSLVGSISSSSSFHHTFDMEIDSTHYDIMWEDLAIGAQIGSGSCGTVYRGLWCGSDVAIKEFSKIEYSNDLLHSFRQEVLLMKRLRHPNVLLFMGAVTSPQHLCIVTEYLPCGSLYQLLRRNTARLDWRRRALMAVDIAHGMNYLHRCKPPIVHRDLKSSNLLVDKNWNVKVGDFGLSRFKHSTYLTTKMGKGTPQWMAPEVIRNESSDEKSDVYSFGVVLWELATQKVPWDTLNTVQVIGAVGFMDRRMKIPEDIDPHWASLIESCWHSDPKSRPSFEELLEKLKVLRSCYSFQKLGANTRLTRGDC</sequence>
<feature type="region of interest" description="Disordered" evidence="15">
    <location>
        <begin position="196"/>
        <end position="227"/>
    </location>
</feature>
<dbReference type="PROSITE" id="PS00108">
    <property type="entry name" value="PROTEIN_KINASE_ST"/>
    <property type="match status" value="1"/>
</dbReference>
<keyword evidence="12" id="KW-0675">Receptor</keyword>
<protein>
    <recommendedName>
        <fullName evidence="2">non-specific serine/threonine protein kinase</fullName>
        <ecNumber evidence="2">2.7.11.1</ecNumber>
    </recommendedName>
</protein>
<proteinExistence type="predicted"/>
<dbReference type="FunFam" id="1.10.510.10:FF:000476">
    <property type="entry name" value="PAS domain-containing protein tyrosine kinase family protein"/>
    <property type="match status" value="1"/>
</dbReference>
<gene>
    <name evidence="18" type="ORF">MKW98_015934</name>
</gene>
<name>A0AAD4S949_9MAGN</name>
<dbReference type="InterPro" id="IPR051681">
    <property type="entry name" value="Ser/Thr_Kinases-Pseudokinases"/>
</dbReference>
<keyword evidence="5" id="KW-0716">Sensory transduction</keyword>
<comment type="caution">
    <text evidence="18">The sequence shown here is derived from an EMBL/GenBank/DDBJ whole genome shotgun (WGS) entry which is preliminary data.</text>
</comment>
<dbReference type="SUPFAM" id="SSF56112">
    <property type="entry name" value="Protein kinase-like (PK-like)"/>
    <property type="match status" value="1"/>
</dbReference>
<evidence type="ECO:0000256" key="9">
    <source>
        <dbReference type="ARBA" id="ARBA00022840"/>
    </source>
</evidence>
<keyword evidence="6" id="KW-0808">Transferase</keyword>
<keyword evidence="11" id="KW-0472">Membrane</keyword>
<dbReference type="InterPro" id="IPR013767">
    <property type="entry name" value="PAS_fold"/>
</dbReference>
<dbReference type="PRINTS" id="PR00109">
    <property type="entry name" value="TYRKINASE"/>
</dbReference>
<accession>A0AAD4S949</accession>
<keyword evidence="8" id="KW-0418">Kinase</keyword>
<dbReference type="InterPro" id="IPR035965">
    <property type="entry name" value="PAS-like_dom_sf"/>
</dbReference>
<dbReference type="EC" id="2.7.11.1" evidence="2"/>
<dbReference type="Pfam" id="PF00989">
    <property type="entry name" value="PAS"/>
    <property type="match status" value="1"/>
</dbReference>
<evidence type="ECO:0000256" key="10">
    <source>
        <dbReference type="ARBA" id="ARBA00022991"/>
    </source>
</evidence>
<evidence type="ECO:0000256" key="15">
    <source>
        <dbReference type="SAM" id="MobiDB-lite"/>
    </source>
</evidence>
<evidence type="ECO:0000259" key="17">
    <source>
        <dbReference type="PROSITE" id="PS50112"/>
    </source>
</evidence>
<dbReference type="SMART" id="SM00220">
    <property type="entry name" value="S_TKc"/>
    <property type="match status" value="1"/>
</dbReference>
<dbReference type="InterPro" id="IPR008271">
    <property type="entry name" value="Ser/Thr_kinase_AS"/>
</dbReference>
<dbReference type="InterPro" id="IPR000014">
    <property type="entry name" value="PAS"/>
</dbReference>
<evidence type="ECO:0000256" key="3">
    <source>
        <dbReference type="ARBA" id="ARBA00022527"/>
    </source>
</evidence>
<evidence type="ECO:0000259" key="16">
    <source>
        <dbReference type="PROSITE" id="PS50011"/>
    </source>
</evidence>
<keyword evidence="10" id="KW-0157">Chromophore</keyword>
<evidence type="ECO:0000256" key="14">
    <source>
        <dbReference type="ARBA" id="ARBA00048679"/>
    </source>
</evidence>
<evidence type="ECO:0000256" key="5">
    <source>
        <dbReference type="ARBA" id="ARBA00022606"/>
    </source>
</evidence>
<dbReference type="InterPro" id="IPR000719">
    <property type="entry name" value="Prot_kinase_dom"/>
</dbReference>
<evidence type="ECO:0000256" key="1">
    <source>
        <dbReference type="ARBA" id="ARBA00004370"/>
    </source>
</evidence>
<keyword evidence="3" id="KW-0723">Serine/threonine-protein kinase</keyword>
<keyword evidence="9" id="KW-0067">ATP-binding</keyword>
<comment type="catalytic activity">
    <reaction evidence="14">
        <text>L-seryl-[protein] + ATP = O-phospho-L-seryl-[protein] + ADP + H(+)</text>
        <dbReference type="Rhea" id="RHEA:17989"/>
        <dbReference type="Rhea" id="RHEA-COMP:9863"/>
        <dbReference type="Rhea" id="RHEA-COMP:11604"/>
        <dbReference type="ChEBI" id="CHEBI:15378"/>
        <dbReference type="ChEBI" id="CHEBI:29999"/>
        <dbReference type="ChEBI" id="CHEBI:30616"/>
        <dbReference type="ChEBI" id="CHEBI:83421"/>
        <dbReference type="ChEBI" id="CHEBI:456216"/>
        <dbReference type="EC" id="2.7.11.1"/>
    </reaction>
</comment>
<evidence type="ECO:0000256" key="11">
    <source>
        <dbReference type="ARBA" id="ARBA00023136"/>
    </source>
</evidence>
<feature type="domain" description="Protein kinase" evidence="16">
    <location>
        <begin position="435"/>
        <end position="690"/>
    </location>
</feature>
<dbReference type="PROSITE" id="PS50011">
    <property type="entry name" value="PROTEIN_KINASE_DOM"/>
    <property type="match status" value="1"/>
</dbReference>
<dbReference type="GO" id="GO:0016020">
    <property type="term" value="C:membrane"/>
    <property type="evidence" value="ECO:0007669"/>
    <property type="project" value="UniProtKB-SubCell"/>
</dbReference>
<keyword evidence="7" id="KW-0547">Nucleotide-binding</keyword>
<dbReference type="GO" id="GO:0004674">
    <property type="term" value="F:protein serine/threonine kinase activity"/>
    <property type="evidence" value="ECO:0007669"/>
    <property type="project" value="UniProtKB-KW"/>
</dbReference>
<dbReference type="AlphaFoldDB" id="A0AAD4S949"/>
<dbReference type="GO" id="GO:0005524">
    <property type="term" value="F:ATP binding"/>
    <property type="evidence" value="ECO:0007669"/>
    <property type="project" value="UniProtKB-KW"/>
</dbReference>
<dbReference type="GO" id="GO:0009881">
    <property type="term" value="F:photoreceptor activity"/>
    <property type="evidence" value="ECO:0007669"/>
    <property type="project" value="UniProtKB-KW"/>
</dbReference>
<keyword evidence="4" id="KW-0600">Photoreceptor protein</keyword>
<dbReference type="InterPro" id="IPR001245">
    <property type="entry name" value="Ser-Thr/Tyr_kinase_cat_dom"/>
</dbReference>
<evidence type="ECO:0000313" key="18">
    <source>
        <dbReference type="EMBL" id="KAI3876551.1"/>
    </source>
</evidence>
<dbReference type="PANTHER" id="PTHR44329">
    <property type="entry name" value="SERINE/THREONINE-PROTEIN KINASE TNNI3K-RELATED"/>
    <property type="match status" value="1"/>
</dbReference>
<evidence type="ECO:0000256" key="8">
    <source>
        <dbReference type="ARBA" id="ARBA00022777"/>
    </source>
</evidence>
<evidence type="ECO:0000256" key="13">
    <source>
        <dbReference type="ARBA" id="ARBA00047899"/>
    </source>
</evidence>
<evidence type="ECO:0000313" key="19">
    <source>
        <dbReference type="Proteomes" id="UP001202328"/>
    </source>
</evidence>
<dbReference type="InterPro" id="IPR011009">
    <property type="entry name" value="Kinase-like_dom_sf"/>
</dbReference>
<dbReference type="CDD" id="cd00130">
    <property type="entry name" value="PAS"/>
    <property type="match status" value="1"/>
</dbReference>
<dbReference type="NCBIfam" id="TIGR00229">
    <property type="entry name" value="sensory_box"/>
    <property type="match status" value="1"/>
</dbReference>
<dbReference type="FunFam" id="3.30.200.20:FF:000329">
    <property type="entry name" value="PAS domain-containing protein tyrosine kinase"/>
    <property type="match status" value="1"/>
</dbReference>
<comment type="subcellular location">
    <subcellularLocation>
        <location evidence="1">Membrane</location>
    </subcellularLocation>
</comment>
<dbReference type="Pfam" id="PF07714">
    <property type="entry name" value="PK_Tyr_Ser-Thr"/>
    <property type="match status" value="1"/>
</dbReference>
<dbReference type="Gene3D" id="1.10.510.10">
    <property type="entry name" value="Transferase(Phosphotransferase) domain 1"/>
    <property type="match status" value="1"/>
</dbReference>
<dbReference type="CDD" id="cd13999">
    <property type="entry name" value="STKc_MAP3K-like"/>
    <property type="match status" value="1"/>
</dbReference>
<evidence type="ECO:0000256" key="6">
    <source>
        <dbReference type="ARBA" id="ARBA00022679"/>
    </source>
</evidence>
<dbReference type="SMART" id="SM00091">
    <property type="entry name" value="PAS"/>
    <property type="match status" value="1"/>
</dbReference>
<evidence type="ECO:0000256" key="12">
    <source>
        <dbReference type="ARBA" id="ARBA00023170"/>
    </source>
</evidence>
<dbReference type="Gene3D" id="3.30.450.20">
    <property type="entry name" value="PAS domain"/>
    <property type="match status" value="1"/>
</dbReference>
<keyword evidence="19" id="KW-1185">Reference proteome</keyword>
<evidence type="ECO:0000256" key="2">
    <source>
        <dbReference type="ARBA" id="ARBA00012513"/>
    </source>
</evidence>
<reference evidence="18" key="1">
    <citation type="submission" date="2022-04" db="EMBL/GenBank/DDBJ databases">
        <title>A functionally conserved STORR gene fusion in Papaver species that diverged 16.8 million years ago.</title>
        <authorList>
            <person name="Catania T."/>
        </authorList>
    </citation>
    <scope>NUCLEOTIDE SEQUENCE</scope>
    <source>
        <strain evidence="18">S-188037</strain>
    </source>
</reference>